<feature type="compositionally biased region" description="Low complexity" evidence="1">
    <location>
        <begin position="28"/>
        <end position="51"/>
    </location>
</feature>
<name>A0ABY5C060_9LACO</name>
<proteinExistence type="predicted"/>
<protein>
    <submittedName>
        <fullName evidence="2">Uncharacterized protein</fullName>
    </submittedName>
</protein>
<feature type="compositionally biased region" description="Basic and acidic residues" evidence="1">
    <location>
        <begin position="17"/>
        <end position="26"/>
    </location>
</feature>
<gene>
    <name evidence="2" type="ORF">M3M36_00675</name>
</gene>
<reference evidence="2" key="1">
    <citation type="submission" date="2022-05" db="EMBL/GenBank/DDBJ databases">
        <authorList>
            <person name="Oliphant S.A."/>
            <person name="Watson-Haigh N.S."/>
            <person name="Sumby K.M."/>
            <person name="Gardner J.M."/>
            <person name="Jiranek V."/>
        </authorList>
    </citation>
    <scope>NUCLEOTIDE SEQUENCE</scope>
    <source>
        <strain evidence="2">KI3_B9</strain>
    </source>
</reference>
<evidence type="ECO:0000313" key="2">
    <source>
        <dbReference type="EMBL" id="USS92164.1"/>
    </source>
</evidence>
<accession>A0ABY5C060</accession>
<dbReference type="Proteomes" id="UP001056093">
    <property type="component" value="Chromosome"/>
</dbReference>
<dbReference type="RefSeq" id="WP_252773965.1">
    <property type="nucleotide sequence ID" value="NZ_CP097122.1"/>
</dbReference>
<organism evidence="2 3">
    <name type="scientific">Fructobacillus americanaquae</name>
    <dbReference type="NCBI Taxonomy" id="2940302"/>
    <lineage>
        <taxon>Bacteria</taxon>
        <taxon>Bacillati</taxon>
        <taxon>Bacillota</taxon>
        <taxon>Bacilli</taxon>
        <taxon>Lactobacillales</taxon>
        <taxon>Lactobacillaceae</taxon>
        <taxon>Fructobacillus</taxon>
    </lineage>
</organism>
<feature type="compositionally biased region" description="Polar residues" evidence="1">
    <location>
        <begin position="1"/>
        <end position="16"/>
    </location>
</feature>
<sequence length="128" mass="14399">MKAYSTLQNTQETNQRLQKEVTKLTKEASSSNNTKTAQTNSTTSNQSSTTNDNRVNNRPYQALDDSLKRNSLDVYRQSFSDNQLGQDSYRVFRVGQLLNQQVGRDAAVAVSQANPGYNQTLNQYLGIR</sequence>
<evidence type="ECO:0000256" key="1">
    <source>
        <dbReference type="SAM" id="MobiDB-lite"/>
    </source>
</evidence>
<evidence type="ECO:0000313" key="3">
    <source>
        <dbReference type="Proteomes" id="UP001056093"/>
    </source>
</evidence>
<keyword evidence="3" id="KW-1185">Reference proteome</keyword>
<dbReference type="EMBL" id="CP097122">
    <property type="protein sequence ID" value="USS92164.1"/>
    <property type="molecule type" value="Genomic_DNA"/>
</dbReference>
<feature type="region of interest" description="Disordered" evidence="1">
    <location>
        <begin position="1"/>
        <end position="68"/>
    </location>
</feature>